<evidence type="ECO:0000256" key="3">
    <source>
        <dbReference type="ARBA" id="ARBA00022679"/>
    </source>
</evidence>
<name>A0A420WWV5_9GAMM</name>
<proteinExistence type="inferred from homology"/>
<dbReference type="GO" id="GO:0008961">
    <property type="term" value="F:phosphatidylglycerol-prolipoprotein diacylglyceryl transferase activity"/>
    <property type="evidence" value="ECO:0007669"/>
    <property type="project" value="UniProtKB-UniRule"/>
</dbReference>
<evidence type="ECO:0000256" key="6">
    <source>
        <dbReference type="ARBA" id="ARBA00023136"/>
    </source>
</evidence>
<feature type="transmembrane region" description="Helical" evidence="7">
    <location>
        <begin position="235"/>
        <end position="253"/>
    </location>
</feature>
<feature type="transmembrane region" description="Helical" evidence="7">
    <location>
        <begin position="20"/>
        <end position="37"/>
    </location>
</feature>
<evidence type="ECO:0000256" key="2">
    <source>
        <dbReference type="ARBA" id="ARBA00022475"/>
    </source>
</evidence>
<dbReference type="Pfam" id="PF01790">
    <property type="entry name" value="LGT"/>
    <property type="match status" value="1"/>
</dbReference>
<organism evidence="8 9">
    <name type="scientific">Kushneria sinocarnis</name>
    <dbReference type="NCBI Taxonomy" id="595502"/>
    <lineage>
        <taxon>Bacteria</taxon>
        <taxon>Pseudomonadati</taxon>
        <taxon>Pseudomonadota</taxon>
        <taxon>Gammaproteobacteria</taxon>
        <taxon>Oceanospirillales</taxon>
        <taxon>Halomonadaceae</taxon>
        <taxon>Kushneria</taxon>
    </lineage>
</organism>
<evidence type="ECO:0000256" key="1">
    <source>
        <dbReference type="ARBA" id="ARBA00007150"/>
    </source>
</evidence>
<keyword evidence="4 7" id="KW-0812">Transmembrane</keyword>
<dbReference type="Proteomes" id="UP000281975">
    <property type="component" value="Unassembled WGS sequence"/>
</dbReference>
<dbReference type="UniPathway" id="UPA00664"/>
<dbReference type="NCBIfam" id="TIGR00544">
    <property type="entry name" value="lgt"/>
    <property type="match status" value="1"/>
</dbReference>
<keyword evidence="5 7" id="KW-1133">Transmembrane helix</keyword>
<keyword evidence="6 7" id="KW-0472">Membrane</keyword>
<accession>A0A420WWV5</accession>
<comment type="catalytic activity">
    <reaction evidence="7">
        <text>L-cysteinyl-[prolipoprotein] + a 1,2-diacyl-sn-glycero-3-phospho-(1'-sn-glycerol) = an S-1,2-diacyl-sn-glyceryl-L-cysteinyl-[prolipoprotein] + sn-glycerol 1-phosphate + H(+)</text>
        <dbReference type="Rhea" id="RHEA:56712"/>
        <dbReference type="Rhea" id="RHEA-COMP:14679"/>
        <dbReference type="Rhea" id="RHEA-COMP:14680"/>
        <dbReference type="ChEBI" id="CHEBI:15378"/>
        <dbReference type="ChEBI" id="CHEBI:29950"/>
        <dbReference type="ChEBI" id="CHEBI:57685"/>
        <dbReference type="ChEBI" id="CHEBI:64716"/>
        <dbReference type="ChEBI" id="CHEBI:140658"/>
        <dbReference type="EC" id="2.5.1.145"/>
    </reaction>
</comment>
<keyword evidence="3 7" id="KW-0808">Transferase</keyword>
<dbReference type="InterPro" id="IPR001640">
    <property type="entry name" value="Lgt"/>
</dbReference>
<dbReference type="PANTHER" id="PTHR30589">
    <property type="entry name" value="PROLIPOPROTEIN DIACYLGLYCERYL TRANSFERASE"/>
    <property type="match status" value="1"/>
</dbReference>
<gene>
    <name evidence="7" type="primary">lgt</name>
    <name evidence="8" type="ORF">C7446_1399</name>
</gene>
<protein>
    <recommendedName>
        <fullName evidence="7">Phosphatidylglycerol--prolipoprotein diacylglyceryl transferase</fullName>
        <ecNumber evidence="7">2.5.1.145</ecNumber>
    </recommendedName>
</protein>
<feature type="transmembrane region" description="Helical" evidence="7">
    <location>
        <begin position="173"/>
        <end position="191"/>
    </location>
</feature>
<evidence type="ECO:0000256" key="5">
    <source>
        <dbReference type="ARBA" id="ARBA00022989"/>
    </source>
</evidence>
<feature type="transmembrane region" description="Helical" evidence="7">
    <location>
        <begin position="119"/>
        <end position="139"/>
    </location>
</feature>
<dbReference type="EC" id="2.5.1.145" evidence="7"/>
<reference evidence="8 9" key="1">
    <citation type="submission" date="2018-10" db="EMBL/GenBank/DDBJ databases">
        <title>Genomic Encyclopedia of Type Strains, Phase IV (KMG-IV): sequencing the most valuable type-strain genomes for metagenomic binning, comparative biology and taxonomic classification.</title>
        <authorList>
            <person name="Goeker M."/>
        </authorList>
    </citation>
    <scope>NUCLEOTIDE SEQUENCE [LARGE SCALE GENOMIC DNA]</scope>
    <source>
        <strain evidence="8 9">DSM 23229</strain>
    </source>
</reference>
<feature type="transmembrane region" description="Helical" evidence="7">
    <location>
        <begin position="198"/>
        <end position="215"/>
    </location>
</feature>
<feature type="transmembrane region" description="Helical" evidence="7">
    <location>
        <begin position="95"/>
        <end position="112"/>
    </location>
</feature>
<evidence type="ECO:0000256" key="7">
    <source>
        <dbReference type="HAMAP-Rule" id="MF_01147"/>
    </source>
</evidence>
<feature type="transmembrane region" description="Helical" evidence="7">
    <location>
        <begin position="57"/>
        <end position="75"/>
    </location>
</feature>
<comment type="caution">
    <text evidence="8">The sequence shown here is derived from an EMBL/GenBank/DDBJ whole genome shotgun (WGS) entry which is preliminary data.</text>
</comment>
<keyword evidence="9" id="KW-1185">Reference proteome</keyword>
<dbReference type="PANTHER" id="PTHR30589:SF0">
    <property type="entry name" value="PHOSPHATIDYLGLYCEROL--PROLIPOPROTEIN DIACYLGLYCERYL TRANSFERASE"/>
    <property type="match status" value="1"/>
</dbReference>
<dbReference type="PROSITE" id="PS01311">
    <property type="entry name" value="LGT"/>
    <property type="match status" value="1"/>
</dbReference>
<evidence type="ECO:0000313" key="9">
    <source>
        <dbReference type="Proteomes" id="UP000281975"/>
    </source>
</evidence>
<dbReference type="GO" id="GO:0005886">
    <property type="term" value="C:plasma membrane"/>
    <property type="evidence" value="ECO:0007669"/>
    <property type="project" value="UniProtKB-SubCell"/>
</dbReference>
<comment type="function">
    <text evidence="7">Catalyzes the transfer of the diacylglyceryl group from phosphatidylglycerol to the sulfhydryl group of the N-terminal cysteine of a prolipoprotein, the first step in the formation of mature lipoproteins.</text>
</comment>
<dbReference type="EMBL" id="RBIN01000004">
    <property type="protein sequence ID" value="RKR04198.1"/>
    <property type="molecule type" value="Genomic_DNA"/>
</dbReference>
<comment type="pathway">
    <text evidence="7">Protein modification; lipoprotein biosynthesis (diacylglyceryl transfer).</text>
</comment>
<evidence type="ECO:0000256" key="4">
    <source>
        <dbReference type="ARBA" id="ARBA00022692"/>
    </source>
</evidence>
<dbReference type="GO" id="GO:0042158">
    <property type="term" value="P:lipoprotein biosynthetic process"/>
    <property type="evidence" value="ECO:0007669"/>
    <property type="project" value="UniProtKB-UniRule"/>
</dbReference>
<feature type="binding site" evidence="7">
    <location>
        <position position="138"/>
    </location>
    <ligand>
        <name>a 1,2-diacyl-sn-glycero-3-phospho-(1'-sn-glycerol)</name>
        <dbReference type="ChEBI" id="CHEBI:64716"/>
    </ligand>
</feature>
<sequence>MYMHYPEFDPVAFAIGPLQIHWYGIMYVIGFVSAWWLARCRAARLGLNRDQVGDMIFYGALGVVLGGRLGYVLFYGWERFLDNPLWLFQVWDGGMSFHGGLIGVLMAALLFARRHRLAFLQLTDFIAPMVPIGLGAGRLGNFINQELPGRVTDVPWAMIYPRYGSQPRHPSELYEFLLEGVILFAILWWVSRQPRRRGLISGLFLVLYGLFRFSVEFVRRPDPQLGFIAFDWMTMGQLLCIPMILAGIALMVWSRRRTPDWSRTGADSSPQAQEV</sequence>
<evidence type="ECO:0000313" key="8">
    <source>
        <dbReference type="EMBL" id="RKR04198.1"/>
    </source>
</evidence>
<keyword evidence="8" id="KW-0449">Lipoprotein</keyword>
<comment type="similarity">
    <text evidence="1 7">Belongs to the Lgt family.</text>
</comment>
<dbReference type="AlphaFoldDB" id="A0A420WWV5"/>
<comment type="subcellular location">
    <subcellularLocation>
        <location evidence="7">Cell membrane</location>
        <topology evidence="7">Multi-pass membrane protein</topology>
    </subcellularLocation>
</comment>
<keyword evidence="2 7" id="KW-1003">Cell membrane</keyword>
<dbReference type="HAMAP" id="MF_01147">
    <property type="entry name" value="Lgt"/>
    <property type="match status" value="1"/>
</dbReference>